<keyword evidence="1" id="KW-0472">Membrane</keyword>
<name>A0A6J6CRU8_9ZZZZ</name>
<feature type="transmembrane region" description="Helical" evidence="1">
    <location>
        <begin position="64"/>
        <end position="81"/>
    </location>
</feature>
<accession>A0A6J6CRU8</accession>
<organism evidence="2">
    <name type="scientific">freshwater metagenome</name>
    <dbReference type="NCBI Taxonomy" id="449393"/>
    <lineage>
        <taxon>unclassified sequences</taxon>
        <taxon>metagenomes</taxon>
        <taxon>ecological metagenomes</taxon>
    </lineage>
</organism>
<sequence length="170" mass="17486">MQKILGARAAVSIAVGLFITFTQSHSAATGLFALAIFGIGFAIANLVATLWVKGKYLSVESLPFTLIALSVGLFAALIPQTEPTAQALAFVYLVAGLAVISGALELYLANRKGFRTRAGKDGLISATLGLALGLLFLIAPLDIVSAVGFSGAYLVINGVHLGIAALTPQK</sequence>
<protein>
    <submittedName>
        <fullName evidence="2">Unannotated protein</fullName>
    </submittedName>
</protein>
<keyword evidence="1" id="KW-1133">Transmembrane helix</keyword>
<reference evidence="2" key="1">
    <citation type="submission" date="2020-05" db="EMBL/GenBank/DDBJ databases">
        <authorList>
            <person name="Chiriac C."/>
            <person name="Salcher M."/>
            <person name="Ghai R."/>
            <person name="Kavagutti S V."/>
        </authorList>
    </citation>
    <scope>NUCLEOTIDE SEQUENCE</scope>
</reference>
<feature type="transmembrane region" description="Helical" evidence="1">
    <location>
        <begin position="7"/>
        <end position="25"/>
    </location>
</feature>
<dbReference type="EMBL" id="CAEZTB010000032">
    <property type="protein sequence ID" value="CAB4552883.1"/>
    <property type="molecule type" value="Genomic_DNA"/>
</dbReference>
<gene>
    <name evidence="2" type="ORF">UFOPK1581_00296</name>
</gene>
<evidence type="ECO:0000256" key="1">
    <source>
        <dbReference type="SAM" id="Phobius"/>
    </source>
</evidence>
<feature type="transmembrane region" description="Helical" evidence="1">
    <location>
        <begin position="147"/>
        <end position="166"/>
    </location>
</feature>
<keyword evidence="1" id="KW-0812">Transmembrane</keyword>
<feature type="transmembrane region" description="Helical" evidence="1">
    <location>
        <begin position="31"/>
        <end position="52"/>
    </location>
</feature>
<dbReference type="AlphaFoldDB" id="A0A6J6CRU8"/>
<feature type="transmembrane region" description="Helical" evidence="1">
    <location>
        <begin position="122"/>
        <end position="141"/>
    </location>
</feature>
<feature type="transmembrane region" description="Helical" evidence="1">
    <location>
        <begin position="87"/>
        <end position="110"/>
    </location>
</feature>
<proteinExistence type="predicted"/>
<evidence type="ECO:0000313" key="2">
    <source>
        <dbReference type="EMBL" id="CAB4552883.1"/>
    </source>
</evidence>